<evidence type="ECO:0000313" key="4">
    <source>
        <dbReference type="Proteomes" id="UP000825009"/>
    </source>
</evidence>
<organism evidence="3 4">
    <name type="scientific">Gymnodinialimonas ceratoperidinii</name>
    <dbReference type="NCBI Taxonomy" id="2856823"/>
    <lineage>
        <taxon>Bacteria</taxon>
        <taxon>Pseudomonadati</taxon>
        <taxon>Pseudomonadota</taxon>
        <taxon>Alphaproteobacteria</taxon>
        <taxon>Rhodobacterales</taxon>
        <taxon>Paracoccaceae</taxon>
        <taxon>Gymnodinialimonas</taxon>
    </lineage>
</organism>
<dbReference type="InterPro" id="IPR041255">
    <property type="entry name" value="LpxI_N"/>
</dbReference>
<feature type="domain" description="LpxI C-terminal" evidence="1">
    <location>
        <begin position="134"/>
        <end position="252"/>
    </location>
</feature>
<proteinExistence type="predicted"/>
<reference evidence="3 4" key="1">
    <citation type="submission" date="2021-07" db="EMBL/GenBank/DDBJ databases">
        <title>A novel Jannaschia species isolated from marine dinoflagellate Ceratoperidinium margalefii.</title>
        <authorList>
            <person name="Jiang Y."/>
            <person name="Li Z."/>
        </authorList>
    </citation>
    <scope>NUCLEOTIDE SEQUENCE [LARGE SCALE GENOMIC DNA]</scope>
    <source>
        <strain evidence="3 4">J12C1-MA-4</strain>
    </source>
</reference>
<dbReference type="RefSeq" id="WP_219000663.1">
    <property type="nucleotide sequence ID" value="NZ_CP079194.1"/>
</dbReference>
<dbReference type="EC" id="3.6.1.54" evidence="3"/>
<dbReference type="AlphaFoldDB" id="A0A8F6YBS1"/>
<evidence type="ECO:0000313" key="3">
    <source>
        <dbReference type="EMBL" id="QXT38467.1"/>
    </source>
</evidence>
<dbReference type="InterPro" id="IPR010415">
    <property type="entry name" value="LpxI_C"/>
</dbReference>
<gene>
    <name evidence="3" type="primary">lpxI</name>
    <name evidence="3" type="ORF">KYE46_10970</name>
</gene>
<name>A0A8F6YBS1_9RHOB</name>
<sequence>MRAILAGMGALPGLLLEAGPAEVVRFKGVSVDVEPTIEARFEQLGLLFEELRKRGVTEVCLAGAMSRPPLDPVAFDPLTASKMPLLMQAMGQGDDALLRAVISVIEGAGFSVVAAHELRPDLVAPAGQIAGKPLAEQDAARARAVLDALGSLDVGQGAVAAKGQVIGIETLQGTDAMLAFVGQTKPNSGGVFVKRPKAGQDLRVDMPAIGPETIRNAAAAGLSGIEIAADSVLLLDREAILTACAETGLSLWAGP</sequence>
<evidence type="ECO:0000259" key="1">
    <source>
        <dbReference type="Pfam" id="PF06230"/>
    </source>
</evidence>
<accession>A0A8F6YBS1</accession>
<dbReference type="KEGG" id="gce:KYE46_10970"/>
<dbReference type="Pfam" id="PF06230">
    <property type="entry name" value="LpxI_C"/>
    <property type="match status" value="1"/>
</dbReference>
<protein>
    <submittedName>
        <fullName evidence="3">UDP-2,3-diacylglucosamine diphosphatase LpxI</fullName>
        <ecNumber evidence="3">3.6.1.54</ecNumber>
    </submittedName>
</protein>
<feature type="domain" description="LpxI N-terminal" evidence="2">
    <location>
        <begin position="3"/>
        <end position="122"/>
    </location>
</feature>
<dbReference type="PANTHER" id="PTHR39962:SF1">
    <property type="entry name" value="LPXI FAMILY PROTEIN"/>
    <property type="match status" value="1"/>
</dbReference>
<dbReference type="GO" id="GO:0016787">
    <property type="term" value="F:hydrolase activity"/>
    <property type="evidence" value="ECO:0007669"/>
    <property type="project" value="UniProtKB-KW"/>
</dbReference>
<evidence type="ECO:0000259" key="2">
    <source>
        <dbReference type="Pfam" id="PF17930"/>
    </source>
</evidence>
<dbReference type="PANTHER" id="PTHR39962">
    <property type="entry name" value="BLL4848 PROTEIN"/>
    <property type="match status" value="1"/>
</dbReference>
<keyword evidence="3" id="KW-0378">Hydrolase</keyword>
<dbReference type="Pfam" id="PF17930">
    <property type="entry name" value="LpxI_N"/>
    <property type="match status" value="1"/>
</dbReference>
<dbReference type="Proteomes" id="UP000825009">
    <property type="component" value="Chromosome"/>
</dbReference>
<dbReference type="InterPro" id="IPR053174">
    <property type="entry name" value="LpxI"/>
</dbReference>
<keyword evidence="4" id="KW-1185">Reference proteome</keyword>
<dbReference type="EMBL" id="CP079194">
    <property type="protein sequence ID" value="QXT38467.1"/>
    <property type="molecule type" value="Genomic_DNA"/>
</dbReference>